<feature type="chain" id="PRO_5047486492" evidence="11">
    <location>
        <begin position="22"/>
        <end position="412"/>
    </location>
</feature>
<dbReference type="Pfam" id="PF00571">
    <property type="entry name" value="CBS"/>
    <property type="match status" value="1"/>
</dbReference>
<feature type="domain" description="CBS" evidence="12">
    <location>
        <begin position="263"/>
        <end position="321"/>
    </location>
</feature>
<evidence type="ECO:0000256" key="11">
    <source>
        <dbReference type="SAM" id="SignalP"/>
    </source>
</evidence>
<dbReference type="Gene3D" id="3.10.580.10">
    <property type="entry name" value="CBS-domain"/>
    <property type="match status" value="1"/>
</dbReference>
<evidence type="ECO:0000256" key="5">
    <source>
        <dbReference type="ARBA" id="ARBA00022989"/>
    </source>
</evidence>
<protein>
    <submittedName>
        <fullName evidence="14">DUF21 domain-containing protein</fullName>
    </submittedName>
</protein>
<sequence length="412" mass="46697">MFIAILFFLMVSFFLSGSETALTAANKMKIKTRAENHDKKSQKLLELVSKPDELITAILIGNNIANIMLPTIVTIIAIEYGVNVGVATGILTVVLIIFAEVLPKSIAATFADKVAYIVFPVIRILLIVFKPLTFLLSAFTRFIIKLISKDAEPSISVSREELITMVNIATSEGTFQNDETRRIKGVLDFYNMDVRDALKTPRTEIQGIPCEASYEESREIILNGSHTRFPVYKENMDHIVGVLHSKLLLEWSLEPTKKLEDYIDSDPLFVFEFHSIENVFKLMLKNRRHLAIVLDEYGGTKGIISHEDIIEAMIGQEIMDETDLNEEILIDELTESHIICNGKLALRRFNEAFKTKIPEQEDILTGFILKELGRFPIEGETFEYHHLHFLIQSVEDNKLKAIKVTKKTPPGQ</sequence>
<dbReference type="InterPro" id="IPR002550">
    <property type="entry name" value="CNNM"/>
</dbReference>
<dbReference type="InterPro" id="IPR005170">
    <property type="entry name" value="Transptr-assoc_dom"/>
</dbReference>
<dbReference type="PROSITE" id="PS51371">
    <property type="entry name" value="CBS"/>
    <property type="match status" value="1"/>
</dbReference>
<dbReference type="InterPro" id="IPR000644">
    <property type="entry name" value="CBS_dom"/>
</dbReference>
<comment type="subcellular location">
    <subcellularLocation>
        <location evidence="1">Membrane</location>
        <topology evidence="1">Multi-pass membrane protein</topology>
    </subcellularLocation>
</comment>
<evidence type="ECO:0000256" key="10">
    <source>
        <dbReference type="SAM" id="Phobius"/>
    </source>
</evidence>
<feature type="signal peptide" evidence="11">
    <location>
        <begin position="1"/>
        <end position="21"/>
    </location>
</feature>
<keyword evidence="7 9" id="KW-0472">Membrane</keyword>
<evidence type="ECO:0000256" key="3">
    <source>
        <dbReference type="ARBA" id="ARBA00022692"/>
    </source>
</evidence>
<evidence type="ECO:0000313" key="15">
    <source>
        <dbReference type="Proteomes" id="UP001518925"/>
    </source>
</evidence>
<evidence type="ECO:0000256" key="4">
    <source>
        <dbReference type="ARBA" id="ARBA00022737"/>
    </source>
</evidence>
<comment type="similarity">
    <text evidence="2">Belongs to the UPF0053 family.</text>
</comment>
<evidence type="ECO:0000256" key="9">
    <source>
        <dbReference type="PROSITE-ProRule" id="PRU01193"/>
    </source>
</evidence>
<dbReference type="CDD" id="cd04590">
    <property type="entry name" value="CBS_pair_CorC_HlyC_assoc"/>
    <property type="match status" value="1"/>
</dbReference>
<keyword evidence="4" id="KW-0677">Repeat</keyword>
<reference evidence="14 15" key="1">
    <citation type="submission" date="2021-02" db="EMBL/GenBank/DDBJ databases">
        <title>Bacillus sp. RD4P76, an endophyte from a halophyte.</title>
        <authorList>
            <person name="Sun J.-Q."/>
        </authorList>
    </citation>
    <scope>NUCLEOTIDE SEQUENCE [LARGE SCALE GENOMIC DNA]</scope>
    <source>
        <strain evidence="14 15">RD4P76</strain>
    </source>
</reference>
<proteinExistence type="inferred from homology"/>
<dbReference type="RefSeq" id="WP_204203235.1">
    <property type="nucleotide sequence ID" value="NZ_JAFELM010000028.1"/>
</dbReference>
<evidence type="ECO:0000256" key="6">
    <source>
        <dbReference type="ARBA" id="ARBA00023122"/>
    </source>
</evidence>
<evidence type="ECO:0000256" key="8">
    <source>
        <dbReference type="PROSITE-ProRule" id="PRU00703"/>
    </source>
</evidence>
<evidence type="ECO:0000313" key="14">
    <source>
        <dbReference type="EMBL" id="MBM6617874.1"/>
    </source>
</evidence>
<dbReference type="Proteomes" id="UP001518925">
    <property type="component" value="Unassembled WGS sequence"/>
</dbReference>
<keyword evidence="11" id="KW-0732">Signal</keyword>
<dbReference type="InterPro" id="IPR016169">
    <property type="entry name" value="FAD-bd_PCMH_sub2"/>
</dbReference>
<comment type="caution">
    <text evidence="14">The sequence shown here is derived from an EMBL/GenBank/DDBJ whole genome shotgun (WGS) entry which is preliminary data.</text>
</comment>
<keyword evidence="3 9" id="KW-0812">Transmembrane</keyword>
<dbReference type="SUPFAM" id="SSF56176">
    <property type="entry name" value="FAD-binding/transporter-associated domain-like"/>
    <property type="match status" value="1"/>
</dbReference>
<feature type="transmembrane region" description="Helical" evidence="10">
    <location>
        <begin position="114"/>
        <end position="139"/>
    </location>
</feature>
<dbReference type="SUPFAM" id="SSF54631">
    <property type="entry name" value="CBS-domain pair"/>
    <property type="match status" value="1"/>
</dbReference>
<keyword evidence="6 8" id="KW-0129">CBS domain</keyword>
<evidence type="ECO:0000256" key="2">
    <source>
        <dbReference type="ARBA" id="ARBA00006337"/>
    </source>
</evidence>
<dbReference type="PROSITE" id="PS51846">
    <property type="entry name" value="CNNM"/>
    <property type="match status" value="1"/>
</dbReference>
<feature type="transmembrane region" description="Helical" evidence="10">
    <location>
        <begin position="54"/>
        <end position="77"/>
    </location>
</feature>
<gene>
    <name evidence="14" type="ORF">JR050_09360</name>
</gene>
<keyword evidence="5 9" id="KW-1133">Transmembrane helix</keyword>
<keyword evidence="15" id="KW-1185">Reference proteome</keyword>
<dbReference type="Pfam" id="PF03471">
    <property type="entry name" value="CorC_HlyC"/>
    <property type="match status" value="1"/>
</dbReference>
<dbReference type="Gene3D" id="3.30.465.10">
    <property type="match status" value="1"/>
</dbReference>
<dbReference type="SMART" id="SM01091">
    <property type="entry name" value="CorC_HlyC"/>
    <property type="match status" value="1"/>
</dbReference>
<dbReference type="Pfam" id="PF01595">
    <property type="entry name" value="CNNM"/>
    <property type="match status" value="1"/>
</dbReference>
<evidence type="ECO:0000256" key="1">
    <source>
        <dbReference type="ARBA" id="ARBA00004141"/>
    </source>
</evidence>
<organism evidence="14 15">
    <name type="scientific">Bacillus suaedaesalsae</name>
    <dbReference type="NCBI Taxonomy" id="2810349"/>
    <lineage>
        <taxon>Bacteria</taxon>
        <taxon>Bacillati</taxon>
        <taxon>Bacillota</taxon>
        <taxon>Bacilli</taxon>
        <taxon>Bacillales</taxon>
        <taxon>Bacillaceae</taxon>
        <taxon>Bacillus</taxon>
    </lineage>
</organism>
<name>A0ABS2DHB1_9BACI</name>
<dbReference type="EMBL" id="JAFELM010000028">
    <property type="protein sequence ID" value="MBM6617874.1"/>
    <property type="molecule type" value="Genomic_DNA"/>
</dbReference>
<dbReference type="PANTHER" id="PTHR22777:SF17">
    <property type="entry name" value="UPF0053 PROTEIN SLL0260"/>
    <property type="match status" value="1"/>
</dbReference>
<dbReference type="InterPro" id="IPR044751">
    <property type="entry name" value="Ion_transp-like_CBS"/>
</dbReference>
<dbReference type="PANTHER" id="PTHR22777">
    <property type="entry name" value="HEMOLYSIN-RELATED"/>
    <property type="match status" value="1"/>
</dbReference>
<dbReference type="InterPro" id="IPR036318">
    <property type="entry name" value="FAD-bd_PCMH-like_sf"/>
</dbReference>
<evidence type="ECO:0000259" key="13">
    <source>
        <dbReference type="PROSITE" id="PS51846"/>
    </source>
</evidence>
<feature type="domain" description="CNNM transmembrane" evidence="13">
    <location>
        <begin position="1"/>
        <end position="179"/>
    </location>
</feature>
<dbReference type="InterPro" id="IPR046342">
    <property type="entry name" value="CBS_dom_sf"/>
</dbReference>
<evidence type="ECO:0000256" key="7">
    <source>
        <dbReference type="ARBA" id="ARBA00023136"/>
    </source>
</evidence>
<evidence type="ECO:0000259" key="12">
    <source>
        <dbReference type="PROSITE" id="PS51371"/>
    </source>
</evidence>
<accession>A0ABS2DHB1</accession>
<feature type="transmembrane region" description="Helical" evidence="10">
    <location>
        <begin position="84"/>
        <end position="102"/>
    </location>
</feature>